<accession>A0A140G6I3</accession>
<organism evidence="1 2">
    <name type="scientific">Arthrobacter phage KellEzio</name>
    <dbReference type="NCBI Taxonomy" id="1796995"/>
    <lineage>
        <taxon>Viruses</taxon>
        <taxon>Duplodnaviria</taxon>
        <taxon>Heunggongvirae</taxon>
        <taxon>Uroviricota</taxon>
        <taxon>Caudoviricetes</taxon>
        <taxon>Kelleziovirus</taxon>
        <taxon>Kelleziovirus kellezzio</taxon>
    </lineage>
</organism>
<dbReference type="GeneID" id="29124810"/>
<sequence>MARIKITGYFTPEPEEADLFSPTGLTEEAYLNLISGEDGKPLDLTDLTEVEVELQ</sequence>
<name>A0A140G6I3_9CAUD</name>
<proteinExistence type="predicted"/>
<gene>
    <name evidence="1" type="primary">98</name>
    <name evidence="1" type="ORF">KELLEZIO_98</name>
</gene>
<keyword evidence="2" id="KW-1185">Reference proteome</keyword>
<dbReference type="KEGG" id="vg:29124810"/>
<dbReference type="EMBL" id="KU647626">
    <property type="protein sequence ID" value="AMM44268.1"/>
    <property type="molecule type" value="Genomic_DNA"/>
</dbReference>
<dbReference type="Proteomes" id="UP000201386">
    <property type="component" value="Segment"/>
</dbReference>
<evidence type="ECO:0000313" key="2">
    <source>
        <dbReference type="Proteomes" id="UP000201386"/>
    </source>
</evidence>
<protein>
    <submittedName>
        <fullName evidence="1">Uncharacterized protein</fullName>
    </submittedName>
</protein>
<evidence type="ECO:0000313" key="1">
    <source>
        <dbReference type="EMBL" id="AMM44268.1"/>
    </source>
</evidence>
<reference evidence="1 2" key="1">
    <citation type="submission" date="2016-02" db="EMBL/GenBank/DDBJ databases">
        <authorList>
            <person name="Lynch K.C."/>
            <person name="Doan M."/>
            <person name="Paisley J.T."/>
            <person name="Allen K.G."/>
            <person name="Gaffney B.L."/>
            <person name="Rinehart C.A."/>
            <person name="King R.A."/>
            <person name="Staples A."/>
            <person name="Bowman C.A."/>
            <person name="Russell D.A."/>
            <person name="Pope W.H."/>
            <person name="Jacobs-Sera D."/>
            <person name="Hendrix R.W."/>
            <person name="Hatfull G.F."/>
        </authorList>
    </citation>
    <scope>NUCLEOTIDE SEQUENCE [LARGE SCALE GENOMIC DNA]</scope>
</reference>
<dbReference type="RefSeq" id="YP_009301355.1">
    <property type="nucleotide sequence ID" value="NC_031231.1"/>
</dbReference>